<dbReference type="InterPro" id="IPR002182">
    <property type="entry name" value="NB-ARC"/>
</dbReference>
<organism evidence="5 6">
    <name type="scientific">Magnaporthiopsis poae (strain ATCC 64411 / 73-15)</name>
    <name type="common">Kentucky bluegrass fungus</name>
    <name type="synonym">Magnaporthe poae</name>
    <dbReference type="NCBI Taxonomy" id="644358"/>
    <lineage>
        <taxon>Eukaryota</taxon>
        <taxon>Fungi</taxon>
        <taxon>Dikarya</taxon>
        <taxon>Ascomycota</taxon>
        <taxon>Pezizomycotina</taxon>
        <taxon>Sordariomycetes</taxon>
        <taxon>Sordariomycetidae</taxon>
        <taxon>Magnaporthales</taxon>
        <taxon>Magnaporthaceae</taxon>
        <taxon>Magnaporthiopsis</taxon>
    </lineage>
</organism>
<dbReference type="SMART" id="SM00028">
    <property type="entry name" value="TPR"/>
    <property type="match status" value="4"/>
</dbReference>
<evidence type="ECO:0000313" key="5">
    <source>
        <dbReference type="EnsemblFungi" id="MAPG_02169T0"/>
    </source>
</evidence>
<dbReference type="PANTHER" id="PTHR35205">
    <property type="entry name" value="NB-ARC AND TPR DOMAIN PROTEIN"/>
    <property type="match status" value="1"/>
</dbReference>
<dbReference type="Gene3D" id="1.25.40.10">
    <property type="entry name" value="Tetratricopeptide repeat domain"/>
    <property type="match status" value="1"/>
</dbReference>
<sequence>MDAKHSPMSVSTMAAGGPPSDRVWQRAVEQVLDRLEDDDLNMAELGILDHKRGDDLLPRLSEEPLTREPCTLELIHGSAPGIRLALDLVAVLVFLSGVLPPGWPAVLAVVAAWAGLRAVLIAVQAAAETAQHVKNVVRDLSSSLLSARGYEDDHMSPKLEVILLQLYTETLLHLVRSLRLLRQQPRILSHYRAWSHLQVEGDRVLGWNKRLLSAAEAEWRAARSSEARNDITSPRAIKSIRHRSCVPVTVSPSFHGRADVVEAIEQALQPSWGAPDLRSMVLYGIGGVGKTQIALRYASLHRSSYEEILWVKAENAQAIAKSFDSIARHLELGEKDSNQEGGDISSATYRVKNWLQTTDKTWLLIFDGADNIEILKEAWPTQARGSILLTTRDHTGCYMDSMAQVSCCVQAFDAESGADFLLKRLGPSPPELVADDREVARQTSLRFGGLPHALNHVAVYLEQRRLPLSYFPGMHLRNAKEMDSTKPWITGPYHHSLSSLWDETFRVLSGNALDLLNTLAYFDVGCIQESVLLRGAQNISGIRCFYLKDEIDLADAQEILLRAGMISIEQRSRNISMHSVIQEEVIRRQSREDRELFYAFAAQLMSAGFPERWIKDWGHQFESWDRSAKCLPHVQHLNSVRKGMAMPRGTPQLVGDILLRAGWHLYEAERLSDTQDVAKEAFQQFRKIPAGLGYASCLDLCGLVSLDMGRPSEALEQFRLSLETREQLLAKGSDPDTPLIGLSHSNIGRALTELGRLDEAHAALSESIRIRLRQPPLPVLPAYCHTKHLQPIRLGDSYSKMASLLLRMGKPDEAEAALRQSPELADFCDDSFFRSGNPWLYGDAVLLSRIRAAQGQADAAMWLASGALARRRKTLGSCLKTLDSGYDVMRMTAAHGNHATALELGCEMEKEAQGLPGQEGTGQRARVLYKMHLLHERLGNVSDARQCREKAESLRAEVRPDLAGAPLSENEFDKLQPWMMW</sequence>
<feature type="domain" description="NB-ARC" evidence="2">
    <location>
        <begin position="260"/>
        <end position="420"/>
    </location>
</feature>
<dbReference type="InterPro" id="IPR027417">
    <property type="entry name" value="P-loop_NTPase"/>
</dbReference>
<dbReference type="GO" id="GO:0043531">
    <property type="term" value="F:ADP binding"/>
    <property type="evidence" value="ECO:0007669"/>
    <property type="project" value="InterPro"/>
</dbReference>
<dbReference type="PANTHER" id="PTHR35205:SF1">
    <property type="entry name" value="ZU5 DOMAIN-CONTAINING PROTEIN"/>
    <property type="match status" value="1"/>
</dbReference>
<protein>
    <submittedName>
        <fullName evidence="4 5">Uncharacterized protein</fullName>
    </submittedName>
</protein>
<gene>
    <name evidence="4" type="ORF">MAPG_02169</name>
</gene>
<evidence type="ECO:0000313" key="4">
    <source>
        <dbReference type="EMBL" id="KLU83103.1"/>
    </source>
</evidence>
<feature type="region of interest" description="Disordered" evidence="1">
    <location>
        <begin position="1"/>
        <end position="20"/>
    </location>
</feature>
<dbReference type="EMBL" id="GL876967">
    <property type="protein sequence ID" value="KLU83103.1"/>
    <property type="molecule type" value="Genomic_DNA"/>
</dbReference>
<dbReference type="VEuPathDB" id="FungiDB:MAPG_02169"/>
<evidence type="ECO:0000259" key="3">
    <source>
        <dbReference type="Pfam" id="PF25000"/>
    </source>
</evidence>
<evidence type="ECO:0000313" key="6">
    <source>
        <dbReference type="Proteomes" id="UP000011715"/>
    </source>
</evidence>
<keyword evidence="6" id="KW-1185">Reference proteome</keyword>
<dbReference type="Gene3D" id="3.40.50.300">
    <property type="entry name" value="P-loop containing nucleotide triphosphate hydrolases"/>
    <property type="match status" value="1"/>
</dbReference>
<reference evidence="6" key="2">
    <citation type="submission" date="2010-05" db="EMBL/GenBank/DDBJ databases">
        <title>The genome sequence of Magnaporthe poae strain ATCC 64411.</title>
        <authorList>
            <person name="Ma L.-J."/>
            <person name="Dead R."/>
            <person name="Young S."/>
            <person name="Zeng Q."/>
            <person name="Koehrsen M."/>
            <person name="Alvarado L."/>
            <person name="Berlin A."/>
            <person name="Chapman S.B."/>
            <person name="Chen Z."/>
            <person name="Freedman E."/>
            <person name="Gellesch M."/>
            <person name="Goldberg J."/>
            <person name="Griggs A."/>
            <person name="Gujja S."/>
            <person name="Heilman E.R."/>
            <person name="Heiman D."/>
            <person name="Hepburn T."/>
            <person name="Howarth C."/>
            <person name="Jen D."/>
            <person name="Larson L."/>
            <person name="Mehta T."/>
            <person name="Neiman D."/>
            <person name="Pearson M."/>
            <person name="Roberts A."/>
            <person name="Saif S."/>
            <person name="Shea T."/>
            <person name="Shenoy N."/>
            <person name="Sisk P."/>
            <person name="Stolte C."/>
            <person name="Sykes S."/>
            <person name="Walk T."/>
            <person name="White J."/>
            <person name="Yandava C."/>
            <person name="Haas B."/>
            <person name="Nusbaum C."/>
            <person name="Birren B."/>
        </authorList>
    </citation>
    <scope>NUCLEOTIDE SEQUENCE [LARGE SCALE GENOMIC DNA]</scope>
    <source>
        <strain evidence="6">ATCC 64411 / 73-15</strain>
    </source>
</reference>
<dbReference type="Pfam" id="PF00931">
    <property type="entry name" value="NB-ARC"/>
    <property type="match status" value="1"/>
</dbReference>
<feature type="domain" description="DUF7779" evidence="3">
    <location>
        <begin position="505"/>
        <end position="592"/>
    </location>
</feature>
<dbReference type="OrthoDB" id="6161812at2759"/>
<dbReference type="Pfam" id="PF25000">
    <property type="entry name" value="DUF7779"/>
    <property type="match status" value="1"/>
</dbReference>
<name>A0A0C4DQM6_MAGP6</name>
<evidence type="ECO:0000259" key="2">
    <source>
        <dbReference type="Pfam" id="PF00931"/>
    </source>
</evidence>
<proteinExistence type="predicted"/>
<dbReference type="SUPFAM" id="SSF52540">
    <property type="entry name" value="P-loop containing nucleoside triphosphate hydrolases"/>
    <property type="match status" value="1"/>
</dbReference>
<dbReference type="InterPro" id="IPR056681">
    <property type="entry name" value="DUF7779"/>
</dbReference>
<dbReference type="STRING" id="644358.A0A0C4DQM6"/>
<dbReference type="Proteomes" id="UP000011715">
    <property type="component" value="Unassembled WGS sequence"/>
</dbReference>
<dbReference type="InterPro" id="IPR011990">
    <property type="entry name" value="TPR-like_helical_dom_sf"/>
</dbReference>
<reference evidence="4" key="1">
    <citation type="submission" date="2010-05" db="EMBL/GenBank/DDBJ databases">
        <title>The Genome Sequence of Magnaporthe poae strain ATCC 64411.</title>
        <authorList>
            <consortium name="The Broad Institute Genome Sequencing Platform"/>
            <consortium name="Broad Institute Genome Sequencing Center for Infectious Disease"/>
            <person name="Ma L.-J."/>
            <person name="Dead R."/>
            <person name="Young S."/>
            <person name="Zeng Q."/>
            <person name="Koehrsen M."/>
            <person name="Alvarado L."/>
            <person name="Berlin A."/>
            <person name="Chapman S.B."/>
            <person name="Chen Z."/>
            <person name="Freedman E."/>
            <person name="Gellesch M."/>
            <person name="Goldberg J."/>
            <person name="Griggs A."/>
            <person name="Gujja S."/>
            <person name="Heilman E.R."/>
            <person name="Heiman D."/>
            <person name="Hepburn T."/>
            <person name="Howarth C."/>
            <person name="Jen D."/>
            <person name="Larson L."/>
            <person name="Mehta T."/>
            <person name="Neiman D."/>
            <person name="Pearson M."/>
            <person name="Roberts A."/>
            <person name="Saif S."/>
            <person name="Shea T."/>
            <person name="Shenoy N."/>
            <person name="Sisk P."/>
            <person name="Stolte C."/>
            <person name="Sykes S."/>
            <person name="Walk T."/>
            <person name="White J."/>
            <person name="Yandava C."/>
            <person name="Haas B."/>
            <person name="Nusbaum C."/>
            <person name="Birren B."/>
        </authorList>
    </citation>
    <scope>NUCLEOTIDE SEQUENCE</scope>
    <source>
        <strain evidence="4">ATCC 64411</strain>
    </source>
</reference>
<dbReference type="AlphaFoldDB" id="A0A0C4DQM6"/>
<accession>A0A0C4DQM6</accession>
<dbReference type="InterPro" id="IPR019734">
    <property type="entry name" value="TPR_rpt"/>
</dbReference>
<reference evidence="5" key="5">
    <citation type="submission" date="2015-06" db="UniProtKB">
        <authorList>
            <consortium name="EnsemblFungi"/>
        </authorList>
    </citation>
    <scope>IDENTIFICATION</scope>
    <source>
        <strain evidence="5">ATCC 64411</strain>
    </source>
</reference>
<dbReference type="EnsemblFungi" id="MAPG_02169T0">
    <property type="protein sequence ID" value="MAPG_02169T0"/>
    <property type="gene ID" value="MAPG_02169"/>
</dbReference>
<dbReference type="EMBL" id="ADBL01000550">
    <property type="status" value="NOT_ANNOTATED_CDS"/>
    <property type="molecule type" value="Genomic_DNA"/>
</dbReference>
<evidence type="ECO:0000256" key="1">
    <source>
        <dbReference type="SAM" id="MobiDB-lite"/>
    </source>
</evidence>
<dbReference type="SUPFAM" id="SSF48452">
    <property type="entry name" value="TPR-like"/>
    <property type="match status" value="2"/>
</dbReference>
<reference evidence="4" key="3">
    <citation type="submission" date="2011-03" db="EMBL/GenBank/DDBJ databases">
        <title>Annotation of Magnaporthe poae ATCC 64411.</title>
        <authorList>
            <person name="Ma L.-J."/>
            <person name="Dead R."/>
            <person name="Young S.K."/>
            <person name="Zeng Q."/>
            <person name="Gargeya S."/>
            <person name="Fitzgerald M."/>
            <person name="Haas B."/>
            <person name="Abouelleil A."/>
            <person name="Alvarado L."/>
            <person name="Arachchi H.M."/>
            <person name="Berlin A."/>
            <person name="Brown A."/>
            <person name="Chapman S.B."/>
            <person name="Chen Z."/>
            <person name="Dunbar C."/>
            <person name="Freedman E."/>
            <person name="Gearin G."/>
            <person name="Gellesch M."/>
            <person name="Goldberg J."/>
            <person name="Griggs A."/>
            <person name="Gujja S."/>
            <person name="Heiman D."/>
            <person name="Howarth C."/>
            <person name="Larson L."/>
            <person name="Lui A."/>
            <person name="MacDonald P.J.P."/>
            <person name="Mehta T."/>
            <person name="Montmayeur A."/>
            <person name="Murphy C."/>
            <person name="Neiman D."/>
            <person name="Pearson M."/>
            <person name="Priest M."/>
            <person name="Roberts A."/>
            <person name="Saif S."/>
            <person name="Shea T."/>
            <person name="Shenoy N."/>
            <person name="Sisk P."/>
            <person name="Stolte C."/>
            <person name="Sykes S."/>
            <person name="Yandava C."/>
            <person name="Wortman J."/>
            <person name="Nusbaum C."/>
            <person name="Birren B."/>
        </authorList>
    </citation>
    <scope>NUCLEOTIDE SEQUENCE</scope>
    <source>
        <strain evidence="4">ATCC 64411</strain>
    </source>
</reference>
<dbReference type="eggNOG" id="KOG4658">
    <property type="taxonomic scope" value="Eukaryota"/>
</dbReference>
<reference evidence="5" key="4">
    <citation type="journal article" date="2015" name="G3 (Bethesda)">
        <title>Genome sequences of three phytopathogenic species of the Magnaporthaceae family of fungi.</title>
        <authorList>
            <person name="Okagaki L.H."/>
            <person name="Nunes C.C."/>
            <person name="Sailsbery J."/>
            <person name="Clay B."/>
            <person name="Brown D."/>
            <person name="John T."/>
            <person name="Oh Y."/>
            <person name="Young N."/>
            <person name="Fitzgerald M."/>
            <person name="Haas B.J."/>
            <person name="Zeng Q."/>
            <person name="Young S."/>
            <person name="Adiconis X."/>
            <person name="Fan L."/>
            <person name="Levin J.Z."/>
            <person name="Mitchell T.K."/>
            <person name="Okubara P.A."/>
            <person name="Farman M.L."/>
            <person name="Kohn L.M."/>
            <person name="Birren B."/>
            <person name="Ma L.-J."/>
            <person name="Dean R.A."/>
        </authorList>
    </citation>
    <scope>NUCLEOTIDE SEQUENCE</scope>
    <source>
        <strain evidence="5">ATCC 64411 / 73-15</strain>
    </source>
</reference>